<dbReference type="SUPFAM" id="SSF53597">
    <property type="entry name" value="Dihydrofolate reductase-like"/>
    <property type="match status" value="1"/>
</dbReference>
<evidence type="ECO:0000313" key="3">
    <source>
        <dbReference type="Proteomes" id="UP001315967"/>
    </source>
</evidence>
<organism evidence="2 3">
    <name type="scientific">Fundicoccus culcitae</name>
    <dbReference type="NCBI Taxonomy" id="2969821"/>
    <lineage>
        <taxon>Bacteria</taxon>
        <taxon>Bacillati</taxon>
        <taxon>Bacillota</taxon>
        <taxon>Bacilli</taxon>
        <taxon>Lactobacillales</taxon>
        <taxon>Aerococcaceae</taxon>
        <taxon>Fundicoccus</taxon>
    </lineage>
</organism>
<evidence type="ECO:0000313" key="2">
    <source>
        <dbReference type="EMBL" id="UUX34811.1"/>
    </source>
</evidence>
<reference evidence="2 3" key="1">
    <citation type="submission" date="2022-08" db="EMBL/GenBank/DDBJ databases">
        <title>Aerococcaceae sp. nov isolated from spoiled eye mask.</title>
        <authorList>
            <person name="Zhou G."/>
            <person name="Xie X.-B."/>
            <person name="Shi Q.-S."/>
            <person name="Wang Y.-S."/>
            <person name="Wen X."/>
            <person name="Peng H."/>
            <person name="Yang X.-J."/>
            <person name="Tao H.-B."/>
            <person name="Huang X.-M."/>
        </authorList>
    </citation>
    <scope>NUCLEOTIDE SEQUENCE [LARGE SCALE GENOMIC DNA]</scope>
    <source>
        <strain evidence="3">DM20194951</strain>
    </source>
</reference>
<accession>A0ABY5P7U1</accession>
<dbReference type="InterPro" id="IPR002734">
    <property type="entry name" value="RibDG_C"/>
</dbReference>
<evidence type="ECO:0000259" key="1">
    <source>
        <dbReference type="Pfam" id="PF01872"/>
    </source>
</evidence>
<dbReference type="Proteomes" id="UP001315967">
    <property type="component" value="Chromosome"/>
</dbReference>
<dbReference type="Pfam" id="PF01872">
    <property type="entry name" value="RibD_C"/>
    <property type="match status" value="1"/>
</dbReference>
<sequence length="189" mass="21729">MGKLIYAINMSLDGFMEDADGKLNWSVPDDEVFDFWTEFQIKTDLDLYGRGMYEAMVYWETVKPDPDIGDKLDRLYQFARAWQDTDKIVYSRTLDHVSSKRTELRRDLNPDEIRRLKLETDSDISISGQNIASQAMALGLLDECHVNIFPIILASGKPALPQIPYQRLEFICAQTFASGAVYLKYKVIN</sequence>
<dbReference type="InterPro" id="IPR024072">
    <property type="entry name" value="DHFR-like_dom_sf"/>
</dbReference>
<proteinExistence type="predicted"/>
<protein>
    <submittedName>
        <fullName evidence="2">Dihydrofolate reductase family protein</fullName>
    </submittedName>
</protein>
<name>A0ABY5P7U1_9LACT</name>
<dbReference type="RefSeq" id="WP_313794313.1">
    <property type="nucleotide sequence ID" value="NZ_CP102453.1"/>
</dbReference>
<dbReference type="Gene3D" id="3.40.430.10">
    <property type="entry name" value="Dihydrofolate Reductase, subunit A"/>
    <property type="match status" value="1"/>
</dbReference>
<keyword evidence="3" id="KW-1185">Reference proteome</keyword>
<gene>
    <name evidence="2" type="ORF">NRE15_03940</name>
</gene>
<dbReference type="EMBL" id="CP102453">
    <property type="protein sequence ID" value="UUX34811.1"/>
    <property type="molecule type" value="Genomic_DNA"/>
</dbReference>
<feature type="domain" description="Bacterial bifunctional deaminase-reductase C-terminal" evidence="1">
    <location>
        <begin position="3"/>
        <end position="180"/>
    </location>
</feature>